<keyword evidence="8" id="KW-0479">Metal-binding</keyword>
<dbReference type="Gene3D" id="3.40.220.10">
    <property type="entry name" value="Leucine Aminopeptidase, subunit E, domain 1"/>
    <property type="match status" value="1"/>
</dbReference>
<dbReference type="GO" id="GO:0030145">
    <property type="term" value="F:manganese ion binding"/>
    <property type="evidence" value="ECO:0007669"/>
    <property type="project" value="UniProtKB-UniRule"/>
</dbReference>
<dbReference type="PRINTS" id="PR00481">
    <property type="entry name" value="LAMNOPPTDASE"/>
</dbReference>
<comment type="catalytic activity">
    <reaction evidence="2 8">
        <text>Release of an N-terminal amino acid, preferentially leucine, but not glutamic or aspartic acids.</text>
        <dbReference type="EC" id="3.4.11.10"/>
    </reaction>
</comment>
<comment type="catalytic activity">
    <reaction evidence="1 8">
        <text>Release of an N-terminal amino acid, Xaa-|-Yaa-, in which Xaa is preferably Leu, but may be other amino acids including Pro although not Arg or Lys, and Yaa may be Pro. Amino acid amides and methyl esters are also readily hydrolyzed, but rates on arylamides are exceedingly low.</text>
        <dbReference type="EC" id="3.4.11.1"/>
    </reaction>
</comment>
<protein>
    <recommendedName>
        <fullName evidence="8">Probable cytosol aminopeptidase</fullName>
        <ecNumber evidence="8">3.4.11.1</ecNumber>
    </recommendedName>
    <alternativeName>
        <fullName evidence="8">Leucine aminopeptidase</fullName>
        <shortName evidence="8">LAP</shortName>
        <ecNumber evidence="8">3.4.11.10</ecNumber>
    </alternativeName>
    <alternativeName>
        <fullName evidence="8">Leucyl aminopeptidase</fullName>
    </alternativeName>
</protein>
<comment type="similarity">
    <text evidence="3 8">Belongs to the peptidase M17 family.</text>
</comment>
<feature type="active site" evidence="8">
    <location>
        <position position="279"/>
    </location>
</feature>
<dbReference type="PANTHER" id="PTHR11963">
    <property type="entry name" value="LEUCINE AMINOPEPTIDASE-RELATED"/>
    <property type="match status" value="1"/>
</dbReference>
<feature type="binding site" evidence="8">
    <location>
        <position position="351"/>
    </location>
    <ligand>
        <name>Mn(2+)</name>
        <dbReference type="ChEBI" id="CHEBI:29035"/>
        <label>1</label>
    </ligand>
</feature>
<evidence type="ECO:0000256" key="4">
    <source>
        <dbReference type="ARBA" id="ARBA00022438"/>
    </source>
</evidence>
<dbReference type="EC" id="3.4.11.10" evidence="8"/>
<feature type="binding site" evidence="8">
    <location>
        <position position="349"/>
    </location>
    <ligand>
        <name>Mn(2+)</name>
        <dbReference type="ChEBI" id="CHEBI:29035"/>
        <label>1</label>
    </ligand>
</feature>
<comment type="subcellular location">
    <subcellularLocation>
        <location evidence="8">Cytoplasm</location>
    </subcellularLocation>
</comment>
<dbReference type="InterPro" id="IPR043472">
    <property type="entry name" value="Macro_dom-like"/>
</dbReference>
<feature type="binding site" evidence="8">
    <location>
        <position position="272"/>
    </location>
    <ligand>
        <name>Mn(2+)</name>
        <dbReference type="ChEBI" id="CHEBI:29035"/>
        <label>1</label>
    </ligand>
</feature>
<gene>
    <name evidence="8 10" type="primary">pepA</name>
    <name evidence="10" type="ORF">KM92DES2_11664</name>
</gene>
<name>A0A212JSP2_9BACT</name>
<evidence type="ECO:0000256" key="2">
    <source>
        <dbReference type="ARBA" id="ARBA00000967"/>
    </source>
</evidence>
<dbReference type="GO" id="GO:0070006">
    <property type="term" value="F:metalloaminopeptidase activity"/>
    <property type="evidence" value="ECO:0007669"/>
    <property type="project" value="InterPro"/>
</dbReference>
<proteinExistence type="inferred from homology"/>
<evidence type="ECO:0000256" key="6">
    <source>
        <dbReference type="ARBA" id="ARBA00022801"/>
    </source>
</evidence>
<keyword evidence="6 8" id="KW-0378">Hydrolase</keyword>
<dbReference type="SUPFAM" id="SSF52949">
    <property type="entry name" value="Macro domain-like"/>
    <property type="match status" value="1"/>
</dbReference>
<reference evidence="10" key="1">
    <citation type="submission" date="2016-04" db="EMBL/GenBank/DDBJ databases">
        <authorList>
            <person name="Evans L.H."/>
            <person name="Alamgir A."/>
            <person name="Owens N."/>
            <person name="Weber N.D."/>
            <person name="Virtaneva K."/>
            <person name="Barbian K."/>
            <person name="Babar A."/>
            <person name="Rosenke K."/>
        </authorList>
    </citation>
    <scope>NUCLEOTIDE SEQUENCE</scope>
    <source>
        <strain evidence="10">92-2</strain>
    </source>
</reference>
<feature type="active site" evidence="8">
    <location>
        <position position="353"/>
    </location>
</feature>
<feature type="binding site" evidence="8">
    <location>
        <position position="290"/>
    </location>
    <ligand>
        <name>Mn(2+)</name>
        <dbReference type="ChEBI" id="CHEBI:29035"/>
        <label>2</label>
    </ligand>
</feature>
<dbReference type="CDD" id="cd00433">
    <property type="entry name" value="Peptidase_M17"/>
    <property type="match status" value="1"/>
</dbReference>
<evidence type="ECO:0000256" key="1">
    <source>
        <dbReference type="ARBA" id="ARBA00000135"/>
    </source>
</evidence>
<dbReference type="RefSeq" id="WP_192113236.1">
    <property type="nucleotide sequence ID" value="NZ_CABUEN010000007.1"/>
</dbReference>
<dbReference type="GO" id="GO:0006508">
    <property type="term" value="P:proteolysis"/>
    <property type="evidence" value="ECO:0007669"/>
    <property type="project" value="UniProtKB-KW"/>
</dbReference>
<dbReference type="InterPro" id="IPR008283">
    <property type="entry name" value="Peptidase_M17_N"/>
</dbReference>
<evidence type="ECO:0000256" key="8">
    <source>
        <dbReference type="HAMAP-Rule" id="MF_00181"/>
    </source>
</evidence>
<dbReference type="InterPro" id="IPR011356">
    <property type="entry name" value="Leucine_aapep/pepB"/>
</dbReference>
<sequence length="500" mass="52922">MDIRFQNLGPEQWKGDVLLAPVCQDEALLEQVPELDKVAPWLVIAPALRDFKGKTGELALLHGHPDLSVPRVLAVGLGPREKVSTSDIRKAIAAAVQLCRKQGYTSIVLPEPALAKLPGGRERLVEECVCAAQLALYRFTALKKADEDETADPQWLAVAFDGQEVPDAAHAAARRGENAAWAVSLARDLATTPPNLLYPEMLAQKAQELAREKGFACTVLDETDLEKEGMGCLMAVGQGSGRPPRLIVLEHAPAGHEQDKPLVLVGKGITFDTGGISLKPAANMHQMKADMTGAATVLATVAALAQEDAPRRVVGLLACAENMPGGRAMRPGDVVRAANGDTVEIQNTDAEGRLALCDALAYAQKTWVPAAVVDIATLTGACAVALGTQLAGLFSDDADLAERIRAAGGACGEEYWPLPLWKPYVESLKSEVADICHMGPREGGAINAALFLQHFIQEGVRWAHLDIAGVDWAAKATPLAPAGPTAFGARTLLDLARGGV</sequence>
<dbReference type="EMBL" id="FLUP01000001">
    <property type="protein sequence ID" value="SBW02466.1"/>
    <property type="molecule type" value="Genomic_DNA"/>
</dbReference>
<feature type="binding site" evidence="8">
    <location>
        <position position="351"/>
    </location>
    <ligand>
        <name>Mn(2+)</name>
        <dbReference type="ChEBI" id="CHEBI:29035"/>
        <label>2</label>
    </ligand>
</feature>
<dbReference type="SUPFAM" id="SSF53187">
    <property type="entry name" value="Zn-dependent exopeptidases"/>
    <property type="match status" value="1"/>
</dbReference>
<evidence type="ECO:0000256" key="3">
    <source>
        <dbReference type="ARBA" id="ARBA00009528"/>
    </source>
</evidence>
<evidence type="ECO:0000256" key="5">
    <source>
        <dbReference type="ARBA" id="ARBA00022670"/>
    </source>
</evidence>
<dbReference type="HAMAP" id="MF_00181">
    <property type="entry name" value="Cytosol_peptidase_M17"/>
    <property type="match status" value="1"/>
</dbReference>
<dbReference type="PANTHER" id="PTHR11963:SF23">
    <property type="entry name" value="CYTOSOL AMINOPEPTIDASE"/>
    <property type="match status" value="1"/>
</dbReference>
<evidence type="ECO:0000259" key="9">
    <source>
        <dbReference type="PROSITE" id="PS00631"/>
    </source>
</evidence>
<dbReference type="EC" id="3.4.11.1" evidence="8"/>
<feature type="domain" description="Cytosol aminopeptidase" evidence="9">
    <location>
        <begin position="347"/>
        <end position="354"/>
    </location>
</feature>
<feature type="binding site" evidence="8">
    <location>
        <position position="272"/>
    </location>
    <ligand>
        <name>Mn(2+)</name>
        <dbReference type="ChEBI" id="CHEBI:29035"/>
        <label>2</label>
    </ligand>
</feature>
<keyword evidence="4 8" id="KW-0031">Aminopeptidase</keyword>
<dbReference type="InterPro" id="IPR023042">
    <property type="entry name" value="Peptidase_M17_leu_NH2_pept"/>
</dbReference>
<dbReference type="NCBIfam" id="NF002073">
    <property type="entry name" value="PRK00913.1-2"/>
    <property type="match status" value="1"/>
</dbReference>
<feature type="binding site" evidence="8">
    <location>
        <position position="267"/>
    </location>
    <ligand>
        <name>Mn(2+)</name>
        <dbReference type="ChEBI" id="CHEBI:29035"/>
        <label>2</label>
    </ligand>
</feature>
<dbReference type="NCBIfam" id="NF002074">
    <property type="entry name" value="PRK00913.1-4"/>
    <property type="match status" value="1"/>
</dbReference>
<keyword evidence="5 8" id="KW-0645">Protease</keyword>
<organism evidence="10">
    <name type="scientific">uncultured Desulfovibrio sp</name>
    <dbReference type="NCBI Taxonomy" id="167968"/>
    <lineage>
        <taxon>Bacteria</taxon>
        <taxon>Pseudomonadati</taxon>
        <taxon>Thermodesulfobacteriota</taxon>
        <taxon>Desulfovibrionia</taxon>
        <taxon>Desulfovibrionales</taxon>
        <taxon>Desulfovibrionaceae</taxon>
        <taxon>Desulfovibrio</taxon>
        <taxon>environmental samples</taxon>
    </lineage>
</organism>
<evidence type="ECO:0000256" key="7">
    <source>
        <dbReference type="ARBA" id="ARBA00023211"/>
    </source>
</evidence>
<keyword evidence="7 8" id="KW-0464">Manganese</keyword>
<dbReference type="InterPro" id="IPR000819">
    <property type="entry name" value="Peptidase_M17_C"/>
</dbReference>
<dbReference type="GO" id="GO:0005737">
    <property type="term" value="C:cytoplasm"/>
    <property type="evidence" value="ECO:0007669"/>
    <property type="project" value="UniProtKB-SubCell"/>
</dbReference>
<comment type="cofactor">
    <cofactor evidence="8">
        <name>Mn(2+)</name>
        <dbReference type="ChEBI" id="CHEBI:29035"/>
    </cofactor>
    <text evidence="8">Binds 2 manganese ions per subunit.</text>
</comment>
<dbReference type="Gene3D" id="3.40.630.10">
    <property type="entry name" value="Zn peptidases"/>
    <property type="match status" value="1"/>
</dbReference>
<comment type="function">
    <text evidence="8">Presumably involved in the processing and regular turnover of intracellular proteins. Catalyzes the removal of unsubstituted N-terminal amino acids from various peptides.</text>
</comment>
<accession>A0A212JSP2</accession>
<dbReference type="AlphaFoldDB" id="A0A212JSP2"/>
<evidence type="ECO:0000313" key="10">
    <source>
        <dbReference type="EMBL" id="SBW02466.1"/>
    </source>
</evidence>
<dbReference type="Pfam" id="PF00883">
    <property type="entry name" value="Peptidase_M17"/>
    <property type="match status" value="1"/>
</dbReference>
<dbReference type="PROSITE" id="PS00631">
    <property type="entry name" value="CYTOSOL_AP"/>
    <property type="match status" value="1"/>
</dbReference>
<keyword evidence="8" id="KW-0963">Cytoplasm</keyword>
<dbReference type="Pfam" id="PF02789">
    <property type="entry name" value="Peptidase_M17_N"/>
    <property type="match status" value="1"/>
</dbReference>